<dbReference type="RefSeq" id="WP_213160941.1">
    <property type="nucleotide sequence ID" value="NZ_CP058214.1"/>
</dbReference>
<dbReference type="PANTHER" id="PTHR43800:SF1">
    <property type="entry name" value="PEPTIDYL-LYSINE N-ACETYLTRANSFERASE YJAB"/>
    <property type="match status" value="1"/>
</dbReference>
<accession>A0A7S8HCF3</accession>
<dbReference type="Pfam" id="PF00583">
    <property type="entry name" value="Acetyltransf_1"/>
    <property type="match status" value="1"/>
</dbReference>
<dbReference type="KEGG" id="kmn:HW532_13270"/>
<dbReference type="AlphaFoldDB" id="A0A7S8HCF3"/>
<dbReference type="CDD" id="cd04301">
    <property type="entry name" value="NAT_SF"/>
    <property type="match status" value="1"/>
</dbReference>
<dbReference type="Proteomes" id="UP000593594">
    <property type="component" value="Chromosome"/>
</dbReference>
<dbReference type="Gene3D" id="3.40.630.30">
    <property type="match status" value="1"/>
</dbReference>
<keyword evidence="1 4" id="KW-0808">Transferase</keyword>
<dbReference type="InterPro" id="IPR016181">
    <property type="entry name" value="Acyl_CoA_acyltransferase"/>
</dbReference>
<gene>
    <name evidence="4" type="ORF">HW532_13270</name>
</gene>
<keyword evidence="5" id="KW-1185">Reference proteome</keyword>
<organism evidence="4 5">
    <name type="scientific">Kaustia mangrovi</name>
    <dbReference type="NCBI Taxonomy" id="2593653"/>
    <lineage>
        <taxon>Bacteria</taxon>
        <taxon>Pseudomonadati</taxon>
        <taxon>Pseudomonadota</taxon>
        <taxon>Alphaproteobacteria</taxon>
        <taxon>Hyphomicrobiales</taxon>
        <taxon>Parvibaculaceae</taxon>
        <taxon>Kaustia</taxon>
    </lineage>
</organism>
<dbReference type="EMBL" id="CP058214">
    <property type="protein sequence ID" value="QPC43576.1"/>
    <property type="molecule type" value="Genomic_DNA"/>
</dbReference>
<dbReference type="InterPro" id="IPR000182">
    <property type="entry name" value="GNAT_dom"/>
</dbReference>
<dbReference type="PROSITE" id="PS51186">
    <property type="entry name" value="GNAT"/>
    <property type="match status" value="1"/>
</dbReference>
<proteinExistence type="predicted"/>
<protein>
    <submittedName>
        <fullName evidence="4">GNAT family N-acetyltransferase</fullName>
    </submittedName>
</protein>
<evidence type="ECO:0000256" key="2">
    <source>
        <dbReference type="ARBA" id="ARBA00023315"/>
    </source>
</evidence>
<dbReference type="GO" id="GO:0016747">
    <property type="term" value="F:acyltransferase activity, transferring groups other than amino-acyl groups"/>
    <property type="evidence" value="ECO:0007669"/>
    <property type="project" value="InterPro"/>
</dbReference>
<reference evidence="4 5" key="1">
    <citation type="submission" date="2020-06" db="EMBL/GenBank/DDBJ databases">
        <title>Genome sequence of 2 isolates from Red Sea Mangroves.</title>
        <authorList>
            <person name="Sefrji F."/>
            <person name="Michoud G."/>
            <person name="Merlino G."/>
            <person name="Daffonchio D."/>
        </authorList>
    </citation>
    <scope>NUCLEOTIDE SEQUENCE [LARGE SCALE GENOMIC DNA]</scope>
    <source>
        <strain evidence="4 5">R1DC25</strain>
    </source>
</reference>
<dbReference type="SUPFAM" id="SSF55729">
    <property type="entry name" value="Acyl-CoA N-acyltransferases (Nat)"/>
    <property type="match status" value="1"/>
</dbReference>
<feature type="domain" description="N-acetyltransferase" evidence="3">
    <location>
        <begin position="3"/>
        <end position="156"/>
    </location>
</feature>
<name>A0A7S8HCF3_9HYPH</name>
<evidence type="ECO:0000313" key="5">
    <source>
        <dbReference type="Proteomes" id="UP000593594"/>
    </source>
</evidence>
<keyword evidence="2" id="KW-0012">Acyltransferase</keyword>
<dbReference type="PANTHER" id="PTHR43800">
    <property type="entry name" value="PEPTIDYL-LYSINE N-ACETYLTRANSFERASE YJAB"/>
    <property type="match status" value="1"/>
</dbReference>
<evidence type="ECO:0000313" key="4">
    <source>
        <dbReference type="EMBL" id="QPC43576.1"/>
    </source>
</evidence>
<sequence>MSITTRRARKDDAAALPAIERSAGEAFRPLPGLSWIADDDVMSADEHRRAIDEGTCWVAEDDHDGLIGFLSAQVCGRDLHIWEIAVRHDRQGKGCGRALIAQAVAYARAQSLATVTLTTFRDVPWNAPFYARLGFAMLAHGDLDARLAAILEREAAHGLAPKTRCAMRLPLAA</sequence>
<evidence type="ECO:0000256" key="1">
    <source>
        <dbReference type="ARBA" id="ARBA00022679"/>
    </source>
</evidence>
<evidence type="ECO:0000259" key="3">
    <source>
        <dbReference type="PROSITE" id="PS51186"/>
    </source>
</evidence>